<keyword evidence="1" id="KW-1133">Transmembrane helix</keyword>
<dbReference type="RefSeq" id="WP_382395555.1">
    <property type="nucleotide sequence ID" value="NZ_JBHUNA010000040.1"/>
</dbReference>
<evidence type="ECO:0000313" key="3">
    <source>
        <dbReference type="Proteomes" id="UP001597502"/>
    </source>
</evidence>
<evidence type="ECO:0000256" key="1">
    <source>
        <dbReference type="SAM" id="Phobius"/>
    </source>
</evidence>
<dbReference type="InterPro" id="IPR014617">
    <property type="entry name" value="YphA_Bacsu"/>
</dbReference>
<keyword evidence="3" id="KW-1185">Reference proteome</keyword>
<proteinExistence type="predicted"/>
<feature type="transmembrane region" description="Helical" evidence="1">
    <location>
        <begin position="164"/>
        <end position="181"/>
    </location>
</feature>
<accession>A0ABW5VCE0</accession>
<gene>
    <name evidence="2" type="ORF">ACFSUO_14895</name>
</gene>
<keyword evidence="1" id="KW-0812">Transmembrane</keyword>
<keyword evidence="1" id="KW-0472">Membrane</keyword>
<evidence type="ECO:0000313" key="2">
    <source>
        <dbReference type="EMBL" id="MFD2762244.1"/>
    </source>
</evidence>
<name>A0ABW5VCE0_9BACI</name>
<comment type="caution">
    <text evidence="2">The sequence shown here is derived from an EMBL/GenBank/DDBJ whole genome shotgun (WGS) entry which is preliminary data.</text>
</comment>
<reference evidence="3" key="1">
    <citation type="journal article" date="2019" name="Int. J. Syst. Evol. Microbiol.">
        <title>The Global Catalogue of Microorganisms (GCM) 10K type strain sequencing project: providing services to taxonomists for standard genome sequencing and annotation.</title>
        <authorList>
            <consortium name="The Broad Institute Genomics Platform"/>
            <consortium name="The Broad Institute Genome Sequencing Center for Infectious Disease"/>
            <person name="Wu L."/>
            <person name="Ma J."/>
        </authorList>
    </citation>
    <scope>NUCLEOTIDE SEQUENCE [LARGE SCALE GENOMIC DNA]</scope>
    <source>
        <strain evidence="3">TISTR 1535</strain>
    </source>
</reference>
<protein>
    <submittedName>
        <fullName evidence="2">Uncharacterized protein</fullName>
    </submittedName>
</protein>
<organism evidence="2 3">
    <name type="scientific">Lentibacillus juripiscarius</name>
    <dbReference type="NCBI Taxonomy" id="257446"/>
    <lineage>
        <taxon>Bacteria</taxon>
        <taxon>Bacillati</taxon>
        <taxon>Bacillota</taxon>
        <taxon>Bacilli</taxon>
        <taxon>Bacillales</taxon>
        <taxon>Bacillaceae</taxon>
        <taxon>Lentibacillus</taxon>
    </lineage>
</organism>
<dbReference type="PIRSF" id="PIRSF036710">
    <property type="entry name" value="YphA_Bacsu"/>
    <property type="match status" value="1"/>
</dbReference>
<dbReference type="Pfam" id="PF24124">
    <property type="entry name" value="YphA"/>
    <property type="match status" value="1"/>
</dbReference>
<feature type="transmembrane region" description="Helical" evidence="1">
    <location>
        <begin position="129"/>
        <end position="152"/>
    </location>
</feature>
<feature type="transmembrane region" description="Helical" evidence="1">
    <location>
        <begin position="76"/>
        <end position="96"/>
    </location>
</feature>
<dbReference type="Proteomes" id="UP001597502">
    <property type="component" value="Unassembled WGS sequence"/>
</dbReference>
<feature type="transmembrane region" description="Helical" evidence="1">
    <location>
        <begin position="6"/>
        <end position="22"/>
    </location>
</feature>
<feature type="transmembrane region" description="Helical" evidence="1">
    <location>
        <begin position="102"/>
        <end position="122"/>
    </location>
</feature>
<sequence length="205" mass="23203">MSDGLIFYWFAWIGCIIVTFFMPEGKRRSFLTSYILILILLANFQLTIGGFTFSLSFAALLMMSFCLSARLPKTAFHLIVSFIVMLGYTAIHIWYFSSPLQFFLPQLATQSLIPFLLAILLAKGFWNRLVSCLSGMVGGEWLYSFILASYSFPDVIGDMRFLDSTVIFVAVLICQSLLSAGKRKLKELVNRAVLKPRSFVKKKAQ</sequence>
<dbReference type="EMBL" id="JBHUNA010000040">
    <property type="protein sequence ID" value="MFD2762244.1"/>
    <property type="molecule type" value="Genomic_DNA"/>
</dbReference>